<name>K2MTZ0_TRYCR</name>
<evidence type="ECO:0000259" key="1">
    <source>
        <dbReference type="Pfam" id="PF25752"/>
    </source>
</evidence>
<dbReference type="InterPro" id="IPR040354">
    <property type="entry name" value="TCTN1-3"/>
</dbReference>
<feature type="domain" description="Tectonic-1-3 N-terminal" evidence="1">
    <location>
        <begin position="63"/>
        <end position="155"/>
    </location>
</feature>
<evidence type="ECO:0000313" key="2">
    <source>
        <dbReference type="EMBL" id="EKF29139.1"/>
    </source>
</evidence>
<dbReference type="PANTHER" id="PTHR14611:SF2">
    <property type="entry name" value="TECTONIC"/>
    <property type="match status" value="1"/>
</dbReference>
<dbReference type="Proteomes" id="UP000007350">
    <property type="component" value="Unassembled WGS sequence"/>
</dbReference>
<reference evidence="2 3" key="1">
    <citation type="journal article" date="2012" name="BMC Genomics">
        <title>Comparative genomic analysis of human infective Trypanosoma cruzi lineages with the bat-restricted subspecies T. cruzi marinkellei.</title>
        <authorList>
            <person name="Franzen O."/>
            <person name="Talavera-Lopez C."/>
            <person name="Ochaya S."/>
            <person name="Butler C.E."/>
            <person name="Messenger L.A."/>
            <person name="Lewis M.D."/>
            <person name="Llewellyn M.S."/>
            <person name="Marinkelle C.J."/>
            <person name="Tyler K.M."/>
            <person name="Miles M.A."/>
            <person name="Andersson B."/>
        </authorList>
    </citation>
    <scope>NUCLEOTIDE SEQUENCE [LARGE SCALE GENOMIC DNA]</scope>
    <source>
        <strain evidence="2 3">B7</strain>
    </source>
</reference>
<sequence>MEELFFPPLFFFFKVTMQVLQHIILCSVLLPALLWANAENPVSYPIDWESSSSTITDSRDLESSYLGECVCDMTLGCCDPNCCCDTDCTVEEKQKFLFCLQETVGSSSLDYCYEKKQEEKAIRSPQRYLDRASVGSRALCLVRSNNLEDLNSFFALPKEVPKPREKKSVDWAERKESSGYEVNGDLLLMKRIEVVKSLYEMRSMGVFRIPAGSRDGYCNPEGRRVRFMDPIDTTACVLPGERVCALFPTSIYANLFFVSPGYSSYEDFTPIQLRIFNHTSGKLLAEVDSNSSIPEVYSSVINGDFCENGVVRVHTVLFYKSNDNGLLLIGATTDLYINNINRETIFPMLFQIKFSRSVAAIKLNYFSGTPGYFEGSRLRAGTLVEKNGKAAILERVSGFSVPSGGRSCYKNKYRNVGFLHDILSSGCTIVVSEVELRDICSGGGTAKILRSILSINVEHSSDFDGQTKPIEYVARTNDALTNDTTSWIKIDGMNFTDITPDPYNPVKRECSNIYVGLHYSFVLSRVGAESNPQDIIVAAFTDPIIGSWRIRNTRNFGESATSTQYFRFSVSFKWIDSDLQKKHRRRVIAPPILPRLDETVLYPFKAPG</sequence>
<gene>
    <name evidence="2" type="ORF">MOQ_007092</name>
</gene>
<keyword evidence="3" id="KW-1185">Reference proteome</keyword>
<dbReference type="Pfam" id="PF25752">
    <property type="entry name" value="DUF1619_N"/>
    <property type="match status" value="1"/>
</dbReference>
<proteinExistence type="predicted"/>
<dbReference type="AlphaFoldDB" id="K2MTZ0"/>
<organism evidence="2 3">
    <name type="scientific">Trypanosoma cruzi marinkellei</name>
    <dbReference type="NCBI Taxonomy" id="85056"/>
    <lineage>
        <taxon>Eukaryota</taxon>
        <taxon>Discoba</taxon>
        <taxon>Euglenozoa</taxon>
        <taxon>Kinetoplastea</taxon>
        <taxon>Metakinetoplastina</taxon>
        <taxon>Trypanosomatida</taxon>
        <taxon>Trypanosomatidae</taxon>
        <taxon>Trypanosoma</taxon>
        <taxon>Schizotrypanum</taxon>
    </lineage>
</organism>
<evidence type="ECO:0000313" key="3">
    <source>
        <dbReference type="Proteomes" id="UP000007350"/>
    </source>
</evidence>
<dbReference type="PANTHER" id="PTHR14611">
    <property type="entry name" value="TECTONIC FAMILY MEMBER"/>
    <property type="match status" value="1"/>
</dbReference>
<protein>
    <recommendedName>
        <fullName evidence="1">Tectonic-1-3 N-terminal domain-containing protein</fullName>
    </recommendedName>
</protein>
<comment type="caution">
    <text evidence="2">The sequence shown here is derived from an EMBL/GenBank/DDBJ whole genome shotgun (WGS) entry which is preliminary data.</text>
</comment>
<dbReference type="InterPro" id="IPR057724">
    <property type="entry name" value="TCTN1-3_N"/>
</dbReference>
<dbReference type="OrthoDB" id="2104337at2759"/>
<dbReference type="EMBL" id="AHKC01014050">
    <property type="protein sequence ID" value="EKF29139.1"/>
    <property type="molecule type" value="Genomic_DNA"/>
</dbReference>
<accession>K2MTZ0</accession>